<sequence length="228" mass="25577">MRGTYFLARSWQWSNEIFHEIEEQRLCSLLGALRCGEGCLVVTEHLPRETLELVSRSAQQTQQIGRTLGTLLRGGELLLFEGQLGAGKTTFTQGLAKGLGITTTISSPTFTILKEYPGQPRAQSERIGGSWSTASSQRGPALYHFDLYRLEDPDEILDLGFEDYFSGSGVCVIEWAENADISWLPERLAIHLSVINETERRLRFIATGTVYCELLRHLQKQIYASTGF</sequence>
<dbReference type="FunCoup" id="D6TIZ9">
    <property type="interactions" value="571"/>
</dbReference>
<name>D6TIZ9_KTERA</name>
<evidence type="ECO:0000256" key="9">
    <source>
        <dbReference type="ARBA" id="ARBA00022842"/>
    </source>
</evidence>
<evidence type="ECO:0000256" key="7">
    <source>
        <dbReference type="ARBA" id="ARBA00022741"/>
    </source>
</evidence>
<accession>D6TIZ9</accession>
<dbReference type="InterPro" id="IPR027417">
    <property type="entry name" value="P-loop_NTPase"/>
</dbReference>
<evidence type="ECO:0000256" key="1">
    <source>
        <dbReference type="ARBA" id="ARBA00004496"/>
    </source>
</evidence>
<dbReference type="InterPro" id="IPR003442">
    <property type="entry name" value="T6A_TsaE"/>
</dbReference>
<keyword evidence="5" id="KW-0819">tRNA processing</keyword>
<dbReference type="GO" id="GO:0005524">
    <property type="term" value="F:ATP binding"/>
    <property type="evidence" value="ECO:0007669"/>
    <property type="project" value="UniProtKB-KW"/>
</dbReference>
<proteinExistence type="inferred from homology"/>
<evidence type="ECO:0000256" key="4">
    <source>
        <dbReference type="ARBA" id="ARBA00022490"/>
    </source>
</evidence>
<dbReference type="PANTHER" id="PTHR33540">
    <property type="entry name" value="TRNA THREONYLCARBAMOYLADENOSINE BIOSYNTHESIS PROTEIN TSAE"/>
    <property type="match status" value="1"/>
</dbReference>
<protein>
    <recommendedName>
        <fullName evidence="3">tRNA threonylcarbamoyladenosine biosynthesis protein TsaE</fullName>
    </recommendedName>
    <alternativeName>
        <fullName evidence="10">t(6)A37 threonylcarbamoyladenosine biosynthesis protein TsaE</fullName>
    </alternativeName>
</protein>
<dbReference type="eggNOG" id="COG0802">
    <property type="taxonomic scope" value="Bacteria"/>
</dbReference>
<evidence type="ECO:0000256" key="6">
    <source>
        <dbReference type="ARBA" id="ARBA00022723"/>
    </source>
</evidence>
<dbReference type="GO" id="GO:0002949">
    <property type="term" value="P:tRNA threonylcarbamoyladenosine modification"/>
    <property type="evidence" value="ECO:0007669"/>
    <property type="project" value="InterPro"/>
</dbReference>
<evidence type="ECO:0000313" key="12">
    <source>
        <dbReference type="Proteomes" id="UP000004508"/>
    </source>
</evidence>
<organism evidence="11 12">
    <name type="scientific">Ktedonobacter racemifer DSM 44963</name>
    <dbReference type="NCBI Taxonomy" id="485913"/>
    <lineage>
        <taxon>Bacteria</taxon>
        <taxon>Bacillati</taxon>
        <taxon>Chloroflexota</taxon>
        <taxon>Ktedonobacteria</taxon>
        <taxon>Ktedonobacterales</taxon>
        <taxon>Ktedonobacteraceae</taxon>
        <taxon>Ktedonobacter</taxon>
    </lineage>
</organism>
<evidence type="ECO:0000256" key="2">
    <source>
        <dbReference type="ARBA" id="ARBA00007599"/>
    </source>
</evidence>
<dbReference type="Pfam" id="PF02367">
    <property type="entry name" value="TsaE"/>
    <property type="match status" value="1"/>
</dbReference>
<dbReference type="GO" id="GO:0005737">
    <property type="term" value="C:cytoplasm"/>
    <property type="evidence" value="ECO:0007669"/>
    <property type="project" value="UniProtKB-SubCell"/>
</dbReference>
<gene>
    <name evidence="11" type="ORF">Krac_10959</name>
</gene>
<dbReference type="STRING" id="485913.Krac_10959"/>
<dbReference type="EMBL" id="ADVG01000001">
    <property type="protein sequence ID" value="EFH89406.1"/>
    <property type="molecule type" value="Genomic_DNA"/>
</dbReference>
<evidence type="ECO:0000256" key="5">
    <source>
        <dbReference type="ARBA" id="ARBA00022694"/>
    </source>
</evidence>
<dbReference type="InParanoid" id="D6TIZ9"/>
<reference evidence="11 12" key="1">
    <citation type="journal article" date="2011" name="Stand. Genomic Sci.">
        <title>Non-contiguous finished genome sequence and contextual data of the filamentous soil bacterium Ktedonobacter racemifer type strain (SOSP1-21).</title>
        <authorList>
            <person name="Chang Y.J."/>
            <person name="Land M."/>
            <person name="Hauser L."/>
            <person name="Chertkov O."/>
            <person name="Del Rio T.G."/>
            <person name="Nolan M."/>
            <person name="Copeland A."/>
            <person name="Tice H."/>
            <person name="Cheng J.F."/>
            <person name="Lucas S."/>
            <person name="Han C."/>
            <person name="Goodwin L."/>
            <person name="Pitluck S."/>
            <person name="Ivanova N."/>
            <person name="Ovchinikova G."/>
            <person name="Pati A."/>
            <person name="Chen A."/>
            <person name="Palaniappan K."/>
            <person name="Mavromatis K."/>
            <person name="Liolios K."/>
            <person name="Brettin T."/>
            <person name="Fiebig A."/>
            <person name="Rohde M."/>
            <person name="Abt B."/>
            <person name="Goker M."/>
            <person name="Detter J.C."/>
            <person name="Woyke T."/>
            <person name="Bristow J."/>
            <person name="Eisen J.A."/>
            <person name="Markowitz V."/>
            <person name="Hugenholtz P."/>
            <person name="Kyrpides N.C."/>
            <person name="Klenk H.P."/>
            <person name="Lapidus A."/>
        </authorList>
    </citation>
    <scope>NUCLEOTIDE SEQUENCE [LARGE SCALE GENOMIC DNA]</scope>
    <source>
        <strain evidence="12">DSM 44963</strain>
    </source>
</reference>
<dbReference type="SUPFAM" id="SSF52540">
    <property type="entry name" value="P-loop containing nucleoside triphosphate hydrolases"/>
    <property type="match status" value="1"/>
</dbReference>
<comment type="caution">
    <text evidence="11">The sequence shown here is derived from an EMBL/GenBank/DDBJ whole genome shotgun (WGS) entry which is preliminary data.</text>
</comment>
<keyword evidence="8" id="KW-0067">ATP-binding</keyword>
<evidence type="ECO:0000313" key="11">
    <source>
        <dbReference type="EMBL" id="EFH89406.1"/>
    </source>
</evidence>
<comment type="similarity">
    <text evidence="2">Belongs to the TsaE family.</text>
</comment>
<dbReference type="PANTHER" id="PTHR33540:SF2">
    <property type="entry name" value="TRNA THREONYLCARBAMOYLADENOSINE BIOSYNTHESIS PROTEIN TSAE"/>
    <property type="match status" value="1"/>
</dbReference>
<keyword evidence="6" id="KW-0479">Metal-binding</keyword>
<evidence type="ECO:0000256" key="3">
    <source>
        <dbReference type="ARBA" id="ARBA00019010"/>
    </source>
</evidence>
<evidence type="ECO:0000256" key="10">
    <source>
        <dbReference type="ARBA" id="ARBA00032441"/>
    </source>
</evidence>
<dbReference type="GO" id="GO:0046872">
    <property type="term" value="F:metal ion binding"/>
    <property type="evidence" value="ECO:0007669"/>
    <property type="project" value="UniProtKB-KW"/>
</dbReference>
<dbReference type="Gene3D" id="3.40.50.300">
    <property type="entry name" value="P-loop containing nucleotide triphosphate hydrolases"/>
    <property type="match status" value="1"/>
</dbReference>
<keyword evidence="9" id="KW-0460">Magnesium</keyword>
<keyword evidence="12" id="KW-1185">Reference proteome</keyword>
<keyword evidence="4" id="KW-0963">Cytoplasm</keyword>
<dbReference type="Proteomes" id="UP000004508">
    <property type="component" value="Unassembled WGS sequence"/>
</dbReference>
<comment type="subcellular location">
    <subcellularLocation>
        <location evidence="1">Cytoplasm</location>
    </subcellularLocation>
</comment>
<dbReference type="OrthoDB" id="9815896at2"/>
<dbReference type="AlphaFoldDB" id="D6TIZ9"/>
<evidence type="ECO:0000256" key="8">
    <source>
        <dbReference type="ARBA" id="ARBA00022840"/>
    </source>
</evidence>
<keyword evidence="7" id="KW-0547">Nucleotide-binding</keyword>